<dbReference type="PATRIC" id="fig|1293597.4.peg.1445"/>
<evidence type="ECO:0000313" key="2">
    <source>
        <dbReference type="Proteomes" id="UP000051074"/>
    </source>
</evidence>
<keyword evidence="2" id="KW-1185">Reference proteome</keyword>
<reference evidence="1 2" key="1">
    <citation type="journal article" date="2015" name="Genome Announc.">
        <title>Expanding the biotechnology potential of lactobacilli through comparative genomics of 213 strains and associated genera.</title>
        <authorList>
            <person name="Sun Z."/>
            <person name="Harris H.M."/>
            <person name="McCann A."/>
            <person name="Guo C."/>
            <person name="Argimon S."/>
            <person name="Zhang W."/>
            <person name="Yang X."/>
            <person name="Jeffery I.B."/>
            <person name="Cooney J.C."/>
            <person name="Kagawa T.F."/>
            <person name="Liu W."/>
            <person name="Song Y."/>
            <person name="Salvetti E."/>
            <person name="Wrobel A."/>
            <person name="Rasinkangas P."/>
            <person name="Parkhill J."/>
            <person name="Rea M.C."/>
            <person name="O'Sullivan O."/>
            <person name="Ritari J."/>
            <person name="Douillard F.P."/>
            <person name="Paul Ross R."/>
            <person name="Yang R."/>
            <person name="Briner A.E."/>
            <person name="Felis G.E."/>
            <person name="de Vos W.M."/>
            <person name="Barrangou R."/>
            <person name="Klaenhammer T.R."/>
            <person name="Caufield P.W."/>
            <person name="Cui Y."/>
            <person name="Zhang H."/>
            <person name="O'Toole P.W."/>
        </authorList>
    </citation>
    <scope>NUCLEOTIDE SEQUENCE [LARGE SCALE GENOMIC DNA]</scope>
    <source>
        <strain evidence="1 2">DSM 19284</strain>
    </source>
</reference>
<accession>K0NZN2</accession>
<evidence type="ECO:0000313" key="1">
    <source>
        <dbReference type="EMBL" id="KRL00411.1"/>
    </source>
</evidence>
<organism evidence="1 2">
    <name type="scientific">Lactobacillus equicursoris DSM 19284 = JCM 14600 = CIP 110162</name>
    <dbReference type="NCBI Taxonomy" id="1293597"/>
    <lineage>
        <taxon>Bacteria</taxon>
        <taxon>Bacillati</taxon>
        <taxon>Bacillota</taxon>
        <taxon>Bacilli</taxon>
        <taxon>Lactobacillales</taxon>
        <taxon>Lactobacillaceae</taxon>
        <taxon>Lactobacillus</taxon>
    </lineage>
</organism>
<comment type="caution">
    <text evidence="1">The sequence shown here is derived from an EMBL/GenBank/DDBJ whole genome shotgun (WGS) entry which is preliminary data.</text>
</comment>
<dbReference type="Proteomes" id="UP000051074">
    <property type="component" value="Unassembled WGS sequence"/>
</dbReference>
<protein>
    <submittedName>
        <fullName evidence="1">Uncharacterized protein</fullName>
    </submittedName>
</protein>
<dbReference type="AlphaFoldDB" id="K0NZN2"/>
<dbReference type="RefSeq" id="WP_008463414.1">
    <property type="nucleotide sequence ID" value="NZ_AZDU01000046.1"/>
</dbReference>
<sequence>MARNKEWADSLNAEAQKQANNLVKQALAQPTVGKARKLMKDNEPDWDSSITGTIDGAIQALELAIWNQARQDLNRELDKVKLGGTDDASV</sequence>
<gene>
    <name evidence="1" type="ORF">FC20_GL001353</name>
</gene>
<proteinExistence type="predicted"/>
<dbReference type="EMBL" id="AZDU01000046">
    <property type="protein sequence ID" value="KRL00411.1"/>
    <property type="molecule type" value="Genomic_DNA"/>
</dbReference>
<dbReference type="STRING" id="1293597.FC20_GL001353"/>
<name>K0NZN2_9LACO</name>